<dbReference type="InterPro" id="IPR017927">
    <property type="entry name" value="FAD-bd_FR_type"/>
</dbReference>
<dbReference type="SUPFAM" id="SSF52343">
    <property type="entry name" value="Ferredoxin reductase-like, C-terminal NADP-linked domain"/>
    <property type="match status" value="1"/>
</dbReference>
<dbReference type="Gene3D" id="3.40.50.80">
    <property type="entry name" value="Nucleotide-binding domain of ferredoxin-NADP reductase (FNR) module"/>
    <property type="match status" value="1"/>
</dbReference>
<dbReference type="PANTHER" id="PTHR43513:SF3">
    <property type="entry name" value="DIHYDROOROTATE DEHYDROGENASE B (NAD(+)), ELECTRON TRANSFER SUBUNIT-RELATED"/>
    <property type="match status" value="1"/>
</dbReference>
<dbReference type="GO" id="GO:0016491">
    <property type="term" value="F:oxidoreductase activity"/>
    <property type="evidence" value="ECO:0007669"/>
    <property type="project" value="InterPro"/>
</dbReference>
<evidence type="ECO:0000313" key="2">
    <source>
        <dbReference type="EMBL" id="OGY41851.1"/>
    </source>
</evidence>
<evidence type="ECO:0000259" key="1">
    <source>
        <dbReference type="PROSITE" id="PS51384"/>
    </source>
</evidence>
<dbReference type="Gene3D" id="2.40.30.10">
    <property type="entry name" value="Translation factors"/>
    <property type="match status" value="1"/>
</dbReference>
<gene>
    <name evidence="2" type="ORF">A2Y67_03290</name>
</gene>
<accession>A0A1G1XPE5</accession>
<sequence>MDAKVLDNQPVSSNAWEIILRCEGIDVSDLIPGQFFCLAPLEKNSAMARPFSVSRRHELFNIFSLVYRVIGANTQHLTLIKRGKKIKIWGPLGKGFDPFALGPHKVGFEFWLVGGGIGIAPLRHFAQRTIGAKTKILYGVKTKNELIDLHMRDWPEDPVSIEIATEDGSEGYHGLVTDLFAQQILGNHNK</sequence>
<proteinExistence type="predicted"/>
<evidence type="ECO:0000313" key="3">
    <source>
        <dbReference type="Proteomes" id="UP000176260"/>
    </source>
</evidence>
<dbReference type="InterPro" id="IPR017938">
    <property type="entry name" value="Riboflavin_synthase-like_b-brl"/>
</dbReference>
<dbReference type="PROSITE" id="PS51384">
    <property type="entry name" value="FAD_FR"/>
    <property type="match status" value="1"/>
</dbReference>
<dbReference type="Proteomes" id="UP000176260">
    <property type="component" value="Unassembled WGS sequence"/>
</dbReference>
<dbReference type="InterPro" id="IPR039261">
    <property type="entry name" value="FNR_nucleotide-bd"/>
</dbReference>
<reference evidence="2 3" key="1">
    <citation type="journal article" date="2016" name="Nat. Commun.">
        <title>Thousands of microbial genomes shed light on interconnected biogeochemical processes in an aquifer system.</title>
        <authorList>
            <person name="Anantharaman K."/>
            <person name="Brown C.T."/>
            <person name="Hug L.A."/>
            <person name="Sharon I."/>
            <person name="Castelle C.J."/>
            <person name="Probst A.J."/>
            <person name="Thomas B.C."/>
            <person name="Singh A."/>
            <person name="Wilkins M.J."/>
            <person name="Karaoz U."/>
            <person name="Brodie E.L."/>
            <person name="Williams K.H."/>
            <person name="Hubbard S.S."/>
            <person name="Banfield J.F."/>
        </authorList>
    </citation>
    <scope>NUCLEOTIDE SEQUENCE [LARGE SCALE GENOMIC DNA]</scope>
</reference>
<name>A0A1G1XPE5_9BACT</name>
<protein>
    <recommendedName>
        <fullName evidence="1">FAD-binding FR-type domain-containing protein</fullName>
    </recommendedName>
</protein>
<dbReference type="InterPro" id="IPR050353">
    <property type="entry name" value="PyrK_electron_transfer"/>
</dbReference>
<dbReference type="AlphaFoldDB" id="A0A1G1XPE5"/>
<comment type="caution">
    <text evidence="2">The sequence shown here is derived from an EMBL/GenBank/DDBJ whole genome shotgun (WGS) entry which is preliminary data.</text>
</comment>
<dbReference type="SUPFAM" id="SSF63380">
    <property type="entry name" value="Riboflavin synthase domain-like"/>
    <property type="match status" value="1"/>
</dbReference>
<dbReference type="PANTHER" id="PTHR43513">
    <property type="entry name" value="DIHYDROOROTATE DEHYDROGENASE B (NAD(+)), ELECTRON TRANSFER SUBUNIT"/>
    <property type="match status" value="1"/>
</dbReference>
<feature type="non-terminal residue" evidence="2">
    <location>
        <position position="190"/>
    </location>
</feature>
<organism evidence="2 3">
    <name type="scientific">Candidatus Buchananbacteria bacterium RBG_13_39_9</name>
    <dbReference type="NCBI Taxonomy" id="1797531"/>
    <lineage>
        <taxon>Bacteria</taxon>
        <taxon>Candidatus Buchananiibacteriota</taxon>
    </lineage>
</organism>
<feature type="domain" description="FAD-binding FR-type" evidence="1">
    <location>
        <begin position="1"/>
        <end position="98"/>
    </location>
</feature>
<dbReference type="EMBL" id="MHIA01000022">
    <property type="protein sequence ID" value="OGY41851.1"/>
    <property type="molecule type" value="Genomic_DNA"/>
</dbReference>